<reference evidence="4 5" key="1">
    <citation type="submission" date="2016-10" db="EMBL/GenBank/DDBJ databases">
        <authorList>
            <person name="Varghese N."/>
            <person name="Submissions S."/>
        </authorList>
    </citation>
    <scope>NUCLEOTIDE SEQUENCE [LARGE SCALE GENOMIC DNA]</scope>
    <source>
        <strain evidence="4 5">DSM 20586</strain>
    </source>
</reference>
<keyword evidence="1" id="KW-0238">DNA-binding</keyword>
<feature type="transmembrane region" description="Helical" evidence="2">
    <location>
        <begin position="162"/>
        <end position="181"/>
    </location>
</feature>
<keyword evidence="2" id="KW-0472">Membrane</keyword>
<gene>
    <name evidence="4" type="ORF">SAMN04489746_1205</name>
</gene>
<feature type="transmembrane region" description="Helical" evidence="2">
    <location>
        <begin position="299"/>
        <end position="319"/>
    </location>
</feature>
<dbReference type="Proteomes" id="UP000183687">
    <property type="component" value="Unassembled WGS sequence"/>
</dbReference>
<comment type="caution">
    <text evidence="4">The sequence shown here is derived from an EMBL/GenBank/DDBJ whole genome shotgun (WGS) entry which is preliminary data.</text>
</comment>
<dbReference type="SMART" id="SM00530">
    <property type="entry name" value="HTH_XRE"/>
    <property type="match status" value="1"/>
</dbReference>
<evidence type="ECO:0000313" key="5">
    <source>
        <dbReference type="Proteomes" id="UP000183687"/>
    </source>
</evidence>
<evidence type="ECO:0000313" key="4">
    <source>
        <dbReference type="EMBL" id="SEB87265.1"/>
    </source>
</evidence>
<organism evidence="4 5">
    <name type="scientific">Atopobium minutum</name>
    <dbReference type="NCBI Taxonomy" id="1381"/>
    <lineage>
        <taxon>Bacteria</taxon>
        <taxon>Bacillati</taxon>
        <taxon>Actinomycetota</taxon>
        <taxon>Coriobacteriia</taxon>
        <taxon>Coriobacteriales</taxon>
        <taxon>Atopobiaceae</taxon>
        <taxon>Atopobium</taxon>
    </lineage>
</organism>
<feature type="transmembrane region" description="Helical" evidence="2">
    <location>
        <begin position="250"/>
        <end position="267"/>
    </location>
</feature>
<accession>A0AB38A7F5</accession>
<dbReference type="InterPro" id="IPR001387">
    <property type="entry name" value="Cro/C1-type_HTH"/>
</dbReference>
<protein>
    <submittedName>
        <fullName evidence="4">Helix-turn-helix</fullName>
    </submittedName>
</protein>
<evidence type="ECO:0000256" key="2">
    <source>
        <dbReference type="SAM" id="Phobius"/>
    </source>
</evidence>
<dbReference type="CDD" id="cd00093">
    <property type="entry name" value="HTH_XRE"/>
    <property type="match status" value="1"/>
</dbReference>
<keyword evidence="2" id="KW-1133">Transmembrane helix</keyword>
<dbReference type="AlphaFoldDB" id="A0AB38A7F5"/>
<dbReference type="GO" id="GO:0003677">
    <property type="term" value="F:DNA binding"/>
    <property type="evidence" value="ECO:0007669"/>
    <property type="project" value="UniProtKB-KW"/>
</dbReference>
<dbReference type="SUPFAM" id="SSF47413">
    <property type="entry name" value="lambda repressor-like DNA-binding domains"/>
    <property type="match status" value="1"/>
</dbReference>
<feature type="domain" description="HTH cro/C1-type" evidence="3">
    <location>
        <begin position="7"/>
        <end position="61"/>
    </location>
</feature>
<feature type="transmembrane region" description="Helical" evidence="2">
    <location>
        <begin position="130"/>
        <end position="150"/>
    </location>
</feature>
<dbReference type="EMBL" id="FNSH01000001">
    <property type="protein sequence ID" value="SEB87265.1"/>
    <property type="molecule type" value="Genomic_DNA"/>
</dbReference>
<feature type="transmembrane region" description="Helical" evidence="2">
    <location>
        <begin position="325"/>
        <end position="342"/>
    </location>
</feature>
<dbReference type="PANTHER" id="PTHR46558:SF11">
    <property type="entry name" value="HTH-TYPE TRANSCRIPTIONAL REGULATOR XRE"/>
    <property type="match status" value="1"/>
</dbReference>
<dbReference type="Pfam" id="PF01381">
    <property type="entry name" value="HTH_3"/>
    <property type="match status" value="1"/>
</dbReference>
<evidence type="ECO:0000256" key="1">
    <source>
        <dbReference type="ARBA" id="ARBA00023125"/>
    </source>
</evidence>
<dbReference type="RefSeq" id="WP_002564128.1">
    <property type="nucleotide sequence ID" value="NZ_CALJSN010000009.1"/>
</dbReference>
<proteinExistence type="predicted"/>
<name>A0AB38A7F5_9ACTN</name>
<feature type="transmembrane region" description="Helical" evidence="2">
    <location>
        <begin position="218"/>
        <end position="238"/>
    </location>
</feature>
<dbReference type="Gene3D" id="1.10.260.40">
    <property type="entry name" value="lambda repressor-like DNA-binding domains"/>
    <property type="match status" value="1"/>
</dbReference>
<dbReference type="InterPro" id="IPR010982">
    <property type="entry name" value="Lambda_DNA-bd_dom_sf"/>
</dbReference>
<keyword evidence="2" id="KW-0812">Transmembrane</keyword>
<dbReference type="PROSITE" id="PS50943">
    <property type="entry name" value="HTH_CROC1"/>
    <property type="match status" value="1"/>
</dbReference>
<sequence>MILGEKIMSLRKRMGWSQEELAHELGVSRQSVSKWESSASIPDIQKIIALGSLFGVSTDYLLRDELDEPVAAIAVDAEKQDAVFAQADVSSASSTTDEACDKATTRPTHFVTLDEAQAFLEATQRMSGPFAFGVFLCVASSAILMALLSLGNKYIDATLAQAIGFTVLIGMVAAGVALCFFQNLKLSRFDYISKEVLSLQYGVEAVVQRKQEAAQEGYRIRMTAGILLCIASAIPLFFEEYLSGSWSDGLIVSITILIVAIALFWIIKTNLVADSFKKLLQEGNYAPCKKSAEKGLPKIATLYWNVVIAGYLLISFISYDWGHSWIIWPVAAILYPIVRIFAEWVMH</sequence>
<evidence type="ECO:0000259" key="3">
    <source>
        <dbReference type="PROSITE" id="PS50943"/>
    </source>
</evidence>
<dbReference type="PANTHER" id="PTHR46558">
    <property type="entry name" value="TRACRIPTIONAL REGULATORY PROTEIN-RELATED-RELATED"/>
    <property type="match status" value="1"/>
</dbReference>